<dbReference type="RefSeq" id="WP_183366028.1">
    <property type="nucleotide sequence ID" value="NZ_JACIEZ010000003.1"/>
</dbReference>
<organism evidence="1 2">
    <name type="scientific">Gellertiella hungarica</name>
    <dbReference type="NCBI Taxonomy" id="1572859"/>
    <lineage>
        <taxon>Bacteria</taxon>
        <taxon>Pseudomonadati</taxon>
        <taxon>Pseudomonadota</taxon>
        <taxon>Alphaproteobacteria</taxon>
        <taxon>Hyphomicrobiales</taxon>
        <taxon>Rhizobiaceae</taxon>
        <taxon>Gellertiella</taxon>
    </lineage>
</organism>
<dbReference type="EMBL" id="JACIEZ010000003">
    <property type="protein sequence ID" value="MBB4064749.1"/>
    <property type="molecule type" value="Genomic_DNA"/>
</dbReference>
<dbReference type="Proteomes" id="UP000528286">
    <property type="component" value="Unassembled WGS sequence"/>
</dbReference>
<comment type="caution">
    <text evidence="1">The sequence shown here is derived from an EMBL/GenBank/DDBJ whole genome shotgun (WGS) entry which is preliminary data.</text>
</comment>
<protein>
    <submittedName>
        <fullName evidence="1">Uncharacterized protein</fullName>
    </submittedName>
</protein>
<evidence type="ECO:0000313" key="1">
    <source>
        <dbReference type="EMBL" id="MBB4064749.1"/>
    </source>
</evidence>
<keyword evidence="2" id="KW-1185">Reference proteome</keyword>
<proteinExistence type="predicted"/>
<evidence type="ECO:0000313" key="2">
    <source>
        <dbReference type="Proteomes" id="UP000528286"/>
    </source>
</evidence>
<accession>A0A7W6NKP5</accession>
<reference evidence="1 2" key="1">
    <citation type="submission" date="2020-08" db="EMBL/GenBank/DDBJ databases">
        <title>Genomic Encyclopedia of Type Strains, Phase IV (KMG-IV): sequencing the most valuable type-strain genomes for metagenomic binning, comparative biology and taxonomic classification.</title>
        <authorList>
            <person name="Goeker M."/>
        </authorList>
    </citation>
    <scope>NUCLEOTIDE SEQUENCE [LARGE SCALE GENOMIC DNA]</scope>
    <source>
        <strain evidence="1 2">DSM 29853</strain>
    </source>
</reference>
<name>A0A7W6NKP5_9HYPH</name>
<gene>
    <name evidence="1" type="ORF">GGR23_001936</name>
</gene>
<dbReference type="AlphaFoldDB" id="A0A7W6NKP5"/>
<sequence length="148" mass="16729">MTKSTGPEEQKTERFNMFMSPSEMEAIDAWAWKNRIRSKSEAVRRLCYIALQTEPLIDKLGDAALAYIKKSNERDTDVEFGTAGGEQWLLSNIGDMLDLSLRAGLLGDLLNGMREGSSFEDAMKTAQHRLSQYQPLIEAAQKIKEVRK</sequence>